<comment type="subunit">
    <text evidence="3">Monomer.</text>
</comment>
<dbReference type="CDD" id="cd01751">
    <property type="entry name" value="PLAT_LH2"/>
    <property type="match status" value="2"/>
</dbReference>
<keyword evidence="10 14" id="KW-0408">Iron</keyword>
<dbReference type="InterPro" id="IPR020833">
    <property type="entry name" value="LipOase_Fe_BS"/>
</dbReference>
<protein>
    <recommendedName>
        <fullName evidence="15">Lipoxygenase</fullName>
        <ecNumber evidence="15">1.13.11.-</ecNumber>
    </recommendedName>
</protein>
<keyword evidence="19" id="KW-1185">Reference proteome</keyword>
<dbReference type="FunFam" id="4.10.375.10:FF:000001">
    <property type="entry name" value="Lipoxygenase"/>
    <property type="match status" value="1"/>
</dbReference>
<dbReference type="PRINTS" id="PR00468">
    <property type="entry name" value="PLTLPOXGNASE"/>
</dbReference>
<evidence type="ECO:0000256" key="3">
    <source>
        <dbReference type="ARBA" id="ARBA00011245"/>
    </source>
</evidence>
<dbReference type="PROSITE" id="PS50095">
    <property type="entry name" value="PLAT"/>
    <property type="match status" value="2"/>
</dbReference>
<name>A0A9J6APG3_SOLCO</name>
<evidence type="ECO:0000256" key="8">
    <source>
        <dbReference type="ARBA" id="ARBA00022964"/>
    </source>
</evidence>
<dbReference type="FunFam" id="3.10.450.60:FF:000002">
    <property type="entry name" value="Lipoxygenase"/>
    <property type="match status" value="2"/>
</dbReference>
<dbReference type="InterPro" id="IPR042057">
    <property type="entry name" value="Lipoxy_PLAT/LH2"/>
</dbReference>
<dbReference type="InterPro" id="IPR020834">
    <property type="entry name" value="LipOase_CS"/>
</dbReference>
<gene>
    <name evidence="18" type="ORF">H5410_011365</name>
</gene>
<dbReference type="PROSITE" id="PS00081">
    <property type="entry name" value="LIPOXYGENASE_2"/>
    <property type="match status" value="1"/>
</dbReference>
<dbReference type="InterPro" id="IPR036226">
    <property type="entry name" value="LipOase_C_sf"/>
</dbReference>
<dbReference type="GO" id="GO:0016165">
    <property type="term" value="F:linoleate 13S-lipoxygenase activity"/>
    <property type="evidence" value="ECO:0007669"/>
    <property type="project" value="UniProtKB-ARBA"/>
</dbReference>
<accession>A0A9J6APG3</accession>
<keyword evidence="12 15" id="KW-0275">Fatty acid biosynthesis</keyword>
<feature type="domain" description="PLAT" evidence="16">
    <location>
        <begin position="31"/>
        <end position="152"/>
    </location>
</feature>
<keyword evidence="6 15" id="KW-0925">Oxylipin biosynthesis</keyword>
<comment type="caution">
    <text evidence="18">The sequence shown here is derived from an EMBL/GenBank/DDBJ whole genome shotgun (WGS) entry which is preliminary data.</text>
</comment>
<dbReference type="InterPro" id="IPR000907">
    <property type="entry name" value="LipOase"/>
</dbReference>
<dbReference type="Gene3D" id="4.10.375.10">
    <property type="entry name" value="Lipoxygenase-1, Domain 2"/>
    <property type="match status" value="1"/>
</dbReference>
<evidence type="ECO:0000256" key="15">
    <source>
        <dbReference type="RuleBase" id="RU003975"/>
    </source>
</evidence>
<feature type="domain" description="Lipoxygenase" evidence="17">
    <location>
        <begin position="756"/>
        <end position="908"/>
    </location>
</feature>
<evidence type="ECO:0000256" key="12">
    <source>
        <dbReference type="ARBA" id="ARBA00023160"/>
    </source>
</evidence>
<evidence type="ECO:0000256" key="4">
    <source>
        <dbReference type="ARBA" id="ARBA00022516"/>
    </source>
</evidence>
<evidence type="ECO:0000256" key="6">
    <source>
        <dbReference type="ARBA" id="ARBA00022767"/>
    </source>
</evidence>
<evidence type="ECO:0000256" key="2">
    <source>
        <dbReference type="ARBA" id="ARBA00009419"/>
    </source>
</evidence>
<feature type="domain" description="Lipoxygenase" evidence="17">
    <location>
        <begin position="155"/>
        <end position="603"/>
    </location>
</feature>
<dbReference type="InterPro" id="IPR001024">
    <property type="entry name" value="PLAT/LH2_dom"/>
</dbReference>
<dbReference type="Gene3D" id="2.60.60.20">
    <property type="entry name" value="PLAT/LH2 domain"/>
    <property type="match status" value="2"/>
</dbReference>
<dbReference type="PROSITE" id="PS00711">
    <property type="entry name" value="LIPOXYGENASE_1"/>
    <property type="match status" value="1"/>
</dbReference>
<dbReference type="GO" id="GO:0031408">
    <property type="term" value="P:oxylipin biosynthetic process"/>
    <property type="evidence" value="ECO:0007669"/>
    <property type="project" value="UniProtKB-UniRule"/>
</dbReference>
<dbReference type="Pfam" id="PF00305">
    <property type="entry name" value="Lipoxygenase"/>
    <property type="match status" value="2"/>
</dbReference>
<dbReference type="OrthoDB" id="407298at2759"/>
<evidence type="ECO:0000256" key="5">
    <source>
        <dbReference type="ARBA" id="ARBA00022723"/>
    </source>
</evidence>
<dbReference type="GO" id="GO:0034440">
    <property type="term" value="P:lipid oxidation"/>
    <property type="evidence" value="ECO:0007669"/>
    <property type="project" value="InterPro"/>
</dbReference>
<dbReference type="PANTHER" id="PTHR11771">
    <property type="entry name" value="LIPOXYGENASE"/>
    <property type="match status" value="1"/>
</dbReference>
<dbReference type="InterPro" id="IPR001246">
    <property type="entry name" value="LipOase_plant"/>
</dbReference>
<keyword evidence="8 14" id="KW-0223">Dioxygenase</keyword>
<reference evidence="18 19" key="1">
    <citation type="submission" date="2020-09" db="EMBL/GenBank/DDBJ databases">
        <title>De no assembly of potato wild relative species, Solanum commersonii.</title>
        <authorList>
            <person name="Cho K."/>
        </authorList>
    </citation>
    <scope>NUCLEOTIDE SEQUENCE [LARGE SCALE GENOMIC DNA]</scope>
    <source>
        <strain evidence="18">LZ3.2</strain>
        <tissue evidence="18">Leaf</tissue>
    </source>
</reference>
<sequence length="957" mass="108396">MLIVDTITGKDDGKKVKGTVILMKKNVLDFTDINASVVDGVIEFLGRNVSFQLISSSVHANDSEAKHSNPAFLENWLTPIIAGESAFRVTFDWDHDEFGVPGAFIIKNLHLNEFFLKSLTLDDVPNHGKIHFVCNSWIYPSFKYKSDRIFFANQAYLPSETPETLRKYRENELVTLRGDGTRKLEEWDRVYDYACYNDLGEPDKGKEYARSILGGSSEYPYPRRGRTGRKPTKTDPNCESRIPLLMSLDIYVPRDERFGHVKMSDFLTLSLKSIMQTLLPAFKALFDNTPNEFDSFADVLKLYEGGIQLPRGPLLKAITDSIPLEILKDILQTDGQGLLKYPTPRVIQEDKTAWRTDEEFGREMLAGINPVLISGLQEFPPKSKLDPNIYGHQNSTISKEHVEDKLDGLTIDEAIKTNKIFILNHHDIVMPYLRRINMSANTKAYASKTLLFLQDNGTLKPLAIELSLPHPDGDQFGTVSKVYTPADQGVEGSIWQLAKAYAAVNDTGIHQLISHWLNTHAVMEPFVIATNRQLSVLHPIHKLLHPHFRDTMNINALARQILINCGGFVEMFLFPANYSMEMSAVAYKDWVFPEQALPSDLIKSKIVDAITGKKVKGTVVLMKKNVLDFTDIKVSVVEFLGKKVSFQLISSSVHDDPENGSHEGKLSNPAYLENWLTHITPIIAGESTFSVTFEWDHEEFGVPGAFIINNFHLNEFFLKSLTLEHVPNHGKVHFICNSWIYPASKYKSDRIFFAQDKSAWRTDEEFGRETLAGTNPVLISRLQEFPPKSNLDRNIYGNQNSTITREQIEDKLDGLTVDEAIKTNRLFMLNHHDIVMPLLRRINTSTNTKAYASRTLLFLQDTEILKPVAIELSLPHPNGDQFGGVSKVYTPSDHEGSIWQLAKAYATNDSPEWTKDQEPLLAFERFGKKLSDIENQIIQMNGDHKKWKNRSGPVKVP</sequence>
<evidence type="ECO:0000256" key="9">
    <source>
        <dbReference type="ARBA" id="ARBA00023002"/>
    </source>
</evidence>
<dbReference type="GO" id="GO:0006633">
    <property type="term" value="P:fatty acid biosynthetic process"/>
    <property type="evidence" value="ECO:0007669"/>
    <property type="project" value="UniProtKB-KW"/>
</dbReference>
<dbReference type="PROSITE" id="PS51393">
    <property type="entry name" value="LIPOXYGENASE_3"/>
    <property type="match status" value="3"/>
</dbReference>
<organism evidence="18 19">
    <name type="scientific">Solanum commersonii</name>
    <name type="common">Commerson's wild potato</name>
    <name type="synonym">Commerson's nightshade</name>
    <dbReference type="NCBI Taxonomy" id="4109"/>
    <lineage>
        <taxon>Eukaryota</taxon>
        <taxon>Viridiplantae</taxon>
        <taxon>Streptophyta</taxon>
        <taxon>Embryophyta</taxon>
        <taxon>Tracheophyta</taxon>
        <taxon>Spermatophyta</taxon>
        <taxon>Magnoliopsida</taxon>
        <taxon>eudicotyledons</taxon>
        <taxon>Gunneridae</taxon>
        <taxon>Pentapetalae</taxon>
        <taxon>asterids</taxon>
        <taxon>lamiids</taxon>
        <taxon>Solanales</taxon>
        <taxon>Solanaceae</taxon>
        <taxon>Solanoideae</taxon>
        <taxon>Solaneae</taxon>
        <taxon>Solanum</taxon>
    </lineage>
</organism>
<dbReference type="Proteomes" id="UP000824120">
    <property type="component" value="Chromosome 2"/>
</dbReference>
<dbReference type="Gene3D" id="3.10.450.60">
    <property type="match status" value="2"/>
</dbReference>
<comment type="function">
    <text evidence="15">Plant lipoxygenase may be involved in a number of diverse aspects of plant physiology including growth and development, pest resistance, and senescence or responses to wounding.</text>
</comment>
<comment type="cofactor">
    <cofactor evidence="1 14">
        <name>Fe cation</name>
        <dbReference type="ChEBI" id="CHEBI:24875"/>
    </cofactor>
</comment>
<evidence type="ECO:0000256" key="7">
    <source>
        <dbReference type="ARBA" id="ARBA00022832"/>
    </source>
</evidence>
<dbReference type="PRINTS" id="PR00087">
    <property type="entry name" value="LIPOXYGENASE"/>
</dbReference>
<evidence type="ECO:0000256" key="11">
    <source>
        <dbReference type="ARBA" id="ARBA00023098"/>
    </source>
</evidence>
<dbReference type="InterPro" id="IPR013819">
    <property type="entry name" value="LipOase_C"/>
</dbReference>
<evidence type="ECO:0000256" key="1">
    <source>
        <dbReference type="ARBA" id="ARBA00001962"/>
    </source>
</evidence>
<dbReference type="InterPro" id="IPR027433">
    <property type="entry name" value="Lipoxygenase_dom_3"/>
</dbReference>
<dbReference type="Pfam" id="PF01477">
    <property type="entry name" value="PLAT"/>
    <property type="match status" value="1"/>
</dbReference>
<comment type="pathway">
    <text evidence="15">Lipid metabolism; oxylipin biosynthesis.</text>
</comment>
<evidence type="ECO:0000256" key="10">
    <source>
        <dbReference type="ARBA" id="ARBA00023004"/>
    </source>
</evidence>
<dbReference type="Gene3D" id="4.10.372.10">
    <property type="entry name" value="Lipoxygenase-1, Domain 3"/>
    <property type="match status" value="1"/>
</dbReference>
<dbReference type="AlphaFoldDB" id="A0A9J6APG3"/>
<feature type="domain" description="PLAT" evidence="16">
    <location>
        <begin position="615"/>
        <end position="754"/>
    </location>
</feature>
<dbReference type="EC" id="1.13.11.-" evidence="15"/>
<evidence type="ECO:0000259" key="16">
    <source>
        <dbReference type="PROSITE" id="PS50095"/>
    </source>
</evidence>
<keyword evidence="5 14" id="KW-0479">Metal-binding</keyword>
<evidence type="ECO:0000256" key="13">
    <source>
        <dbReference type="PROSITE-ProRule" id="PRU00152"/>
    </source>
</evidence>
<dbReference type="SUPFAM" id="SSF49723">
    <property type="entry name" value="Lipase/lipooxygenase domain (PLAT/LH2 domain)"/>
    <property type="match status" value="2"/>
</dbReference>
<keyword evidence="9 14" id="KW-0560">Oxidoreductase</keyword>
<dbReference type="InterPro" id="IPR036392">
    <property type="entry name" value="PLAT/LH2_dom_sf"/>
</dbReference>
<evidence type="ECO:0000256" key="14">
    <source>
        <dbReference type="RuleBase" id="RU003974"/>
    </source>
</evidence>
<dbReference type="EMBL" id="JACXVP010000002">
    <property type="protein sequence ID" value="KAG5626147.1"/>
    <property type="molecule type" value="Genomic_DNA"/>
</dbReference>
<dbReference type="Gene3D" id="1.20.245.10">
    <property type="entry name" value="Lipoxygenase-1, Domain 5"/>
    <property type="match status" value="1"/>
</dbReference>
<dbReference type="GO" id="GO:0046872">
    <property type="term" value="F:metal ion binding"/>
    <property type="evidence" value="ECO:0007669"/>
    <property type="project" value="UniProtKB-UniRule"/>
</dbReference>
<evidence type="ECO:0000313" key="19">
    <source>
        <dbReference type="Proteomes" id="UP000824120"/>
    </source>
</evidence>
<feature type="domain" description="Lipoxygenase" evidence="17">
    <location>
        <begin position="909"/>
        <end position="957"/>
    </location>
</feature>
<proteinExistence type="inferred from homology"/>
<evidence type="ECO:0000259" key="17">
    <source>
        <dbReference type="PROSITE" id="PS51393"/>
    </source>
</evidence>
<keyword evidence="11" id="KW-0443">Lipid metabolism</keyword>
<comment type="similarity">
    <text evidence="2 14">Belongs to the lipoxygenase family.</text>
</comment>
<keyword evidence="7" id="KW-0276">Fatty acid metabolism</keyword>
<dbReference type="SUPFAM" id="SSF48484">
    <property type="entry name" value="Lipoxigenase"/>
    <property type="match status" value="3"/>
</dbReference>
<keyword evidence="4 15" id="KW-0444">Lipid biosynthesis</keyword>
<comment type="caution">
    <text evidence="13">Lacks conserved residue(s) required for the propagation of feature annotation.</text>
</comment>
<dbReference type="FunFam" id="4.10.372.10:FF:000001">
    <property type="entry name" value="Lipoxygenase"/>
    <property type="match status" value="1"/>
</dbReference>
<evidence type="ECO:0000313" key="18">
    <source>
        <dbReference type="EMBL" id="KAG5626147.1"/>
    </source>
</evidence>
<dbReference type="SMART" id="SM00308">
    <property type="entry name" value="LH2"/>
    <property type="match status" value="2"/>
</dbReference>